<dbReference type="InterPro" id="IPR000943">
    <property type="entry name" value="RNA_pol_sigma70"/>
</dbReference>
<dbReference type="GO" id="GO:0003899">
    <property type="term" value="F:DNA-directed RNA polymerase activity"/>
    <property type="evidence" value="ECO:0007669"/>
    <property type="project" value="InterPro"/>
</dbReference>
<evidence type="ECO:0000256" key="4">
    <source>
        <dbReference type="ARBA" id="ARBA00023163"/>
    </source>
</evidence>
<dbReference type="SUPFAM" id="SSF88946">
    <property type="entry name" value="Sigma2 domain of RNA polymerase sigma factors"/>
    <property type="match status" value="1"/>
</dbReference>
<dbReference type="Gene3D" id="1.10.1740.10">
    <property type="match status" value="1"/>
</dbReference>
<evidence type="ECO:0000259" key="7">
    <source>
        <dbReference type="Pfam" id="PF04545"/>
    </source>
</evidence>
<keyword evidence="4" id="KW-0804">Transcription</keyword>
<evidence type="ECO:0000259" key="5">
    <source>
        <dbReference type="Pfam" id="PF04539"/>
    </source>
</evidence>
<dbReference type="SUPFAM" id="SSF88659">
    <property type="entry name" value="Sigma3 and sigma4 domains of RNA polymerase sigma factors"/>
    <property type="match status" value="2"/>
</dbReference>
<dbReference type="RefSeq" id="WP_166161931.1">
    <property type="nucleotide sequence ID" value="NZ_CP049740.1"/>
</dbReference>
<dbReference type="InterPro" id="IPR013324">
    <property type="entry name" value="RNA_pol_sigma_r3/r4-like"/>
</dbReference>
<feature type="domain" description="RNA polymerase sigma-70 region 3" evidence="5">
    <location>
        <begin position="94"/>
        <end position="168"/>
    </location>
</feature>
<dbReference type="GO" id="GO:0003677">
    <property type="term" value="F:DNA binding"/>
    <property type="evidence" value="ECO:0007669"/>
    <property type="project" value="UniProtKB-KW"/>
</dbReference>
<proteinExistence type="predicted"/>
<dbReference type="InterPro" id="IPR007630">
    <property type="entry name" value="RNA_pol_sigma70_r4"/>
</dbReference>
<evidence type="ECO:0000256" key="2">
    <source>
        <dbReference type="ARBA" id="ARBA00023082"/>
    </source>
</evidence>
<dbReference type="InterPro" id="IPR007627">
    <property type="entry name" value="RNA_pol_sigma70_r2"/>
</dbReference>
<evidence type="ECO:0000259" key="6">
    <source>
        <dbReference type="Pfam" id="PF04542"/>
    </source>
</evidence>
<keyword evidence="9" id="KW-1185">Reference proteome</keyword>
<evidence type="ECO:0000256" key="1">
    <source>
        <dbReference type="ARBA" id="ARBA00023015"/>
    </source>
</evidence>
<sequence length="240" mass="27894">MYSEVNQSRDDAILQYLPLVEKVVNGLKIKSREYERGDLINFGVIGLMDAIEKYDHQQKVPFESYAYLRIRGAIIDEVRKVSHVARSGMDKVKKFYLAKEDLQKELKREPTEKEILSKMAITERQLDDIYDIINQLSATSLEQLIFTDESGGASLGDFIEDKRVDQAEDILLLEERKAYLARAIEHLSERDQQILQLLYTEKMALKDIAYIFDISVPRVSQIHGKAITKLREYIGREYRD</sequence>
<dbReference type="InterPro" id="IPR007624">
    <property type="entry name" value="RNA_pol_sigma70_r3"/>
</dbReference>
<evidence type="ECO:0000313" key="9">
    <source>
        <dbReference type="Proteomes" id="UP000501451"/>
    </source>
</evidence>
<name>A0A6G7K9P1_9LACT</name>
<dbReference type="CDD" id="cd06171">
    <property type="entry name" value="Sigma70_r4"/>
    <property type="match status" value="1"/>
</dbReference>
<dbReference type="Pfam" id="PF04542">
    <property type="entry name" value="Sigma70_r2"/>
    <property type="match status" value="1"/>
</dbReference>
<dbReference type="GO" id="GO:0006352">
    <property type="term" value="P:DNA-templated transcription initiation"/>
    <property type="evidence" value="ECO:0007669"/>
    <property type="project" value="InterPro"/>
</dbReference>
<reference evidence="8 9" key="1">
    <citation type="journal article" date="2017" name="Int. J. Syst. Evol. Microbiol.">
        <title>Jeotgalibaca porci sp. nov. and Jeotgalibaca arthritidis sp. nov., isolated from pigs, and emended description of the genus Jeotgalibaca.</title>
        <authorList>
            <person name="Zamora L."/>
            <person name="Perez-Sancho M."/>
            <person name="Dominguez L."/>
            <person name="Fernandez-Garayzabal J.F."/>
            <person name="Vela A.I."/>
        </authorList>
    </citation>
    <scope>NUCLEOTIDE SEQUENCE [LARGE SCALE GENOMIC DNA]</scope>
    <source>
        <strain evidence="8 9">CECT 9157</strain>
    </source>
</reference>
<dbReference type="Pfam" id="PF04545">
    <property type="entry name" value="Sigma70_r4"/>
    <property type="match status" value="1"/>
</dbReference>
<dbReference type="InterPro" id="IPR012845">
    <property type="entry name" value="RNA_pol_sigma_FliA_WhiG"/>
</dbReference>
<dbReference type="InterPro" id="IPR014284">
    <property type="entry name" value="RNA_pol_sigma-70_dom"/>
</dbReference>
<dbReference type="NCBIfam" id="TIGR02479">
    <property type="entry name" value="FliA_WhiG"/>
    <property type="match status" value="1"/>
</dbReference>
<dbReference type="AlphaFoldDB" id="A0A6G7K9P1"/>
<evidence type="ECO:0000256" key="3">
    <source>
        <dbReference type="ARBA" id="ARBA00023125"/>
    </source>
</evidence>
<dbReference type="PANTHER" id="PTHR30385">
    <property type="entry name" value="SIGMA FACTOR F FLAGELLAR"/>
    <property type="match status" value="1"/>
</dbReference>
<accession>A0A6G7K9P1</accession>
<gene>
    <name evidence="8" type="ORF">G7057_05640</name>
</gene>
<dbReference type="KEGG" id="jar:G7057_05640"/>
<feature type="domain" description="RNA polymerase sigma-70 region 2" evidence="6">
    <location>
        <begin position="14"/>
        <end position="81"/>
    </location>
</feature>
<dbReference type="InterPro" id="IPR013325">
    <property type="entry name" value="RNA_pol_sigma_r2"/>
</dbReference>
<dbReference type="Pfam" id="PF04539">
    <property type="entry name" value="Sigma70_r3"/>
    <property type="match status" value="1"/>
</dbReference>
<dbReference type="Gene3D" id="1.20.140.160">
    <property type="match status" value="1"/>
</dbReference>
<dbReference type="PRINTS" id="PR00046">
    <property type="entry name" value="SIGMA70FCT"/>
</dbReference>
<keyword evidence="2" id="KW-0731">Sigma factor</keyword>
<dbReference type="PANTHER" id="PTHR30385:SF7">
    <property type="entry name" value="RNA POLYMERASE SIGMA FACTOR FLIA"/>
    <property type="match status" value="1"/>
</dbReference>
<dbReference type="GO" id="GO:0016987">
    <property type="term" value="F:sigma factor activity"/>
    <property type="evidence" value="ECO:0007669"/>
    <property type="project" value="UniProtKB-KW"/>
</dbReference>
<keyword evidence="3" id="KW-0238">DNA-binding</keyword>
<protein>
    <submittedName>
        <fullName evidence="8">FliA/WhiG family RNA polymerase sigma factor</fullName>
    </submittedName>
</protein>
<dbReference type="EMBL" id="CP049740">
    <property type="protein sequence ID" value="QII81983.1"/>
    <property type="molecule type" value="Genomic_DNA"/>
</dbReference>
<evidence type="ECO:0000313" key="8">
    <source>
        <dbReference type="EMBL" id="QII81983.1"/>
    </source>
</evidence>
<dbReference type="Proteomes" id="UP000501451">
    <property type="component" value="Chromosome"/>
</dbReference>
<organism evidence="8 9">
    <name type="scientific">Jeotgalibaca arthritidis</name>
    <dbReference type="NCBI Taxonomy" id="1868794"/>
    <lineage>
        <taxon>Bacteria</taxon>
        <taxon>Bacillati</taxon>
        <taxon>Bacillota</taxon>
        <taxon>Bacilli</taxon>
        <taxon>Lactobacillales</taxon>
        <taxon>Carnobacteriaceae</taxon>
        <taxon>Jeotgalibaca</taxon>
    </lineage>
</organism>
<feature type="domain" description="RNA polymerase sigma-70 region 4" evidence="7">
    <location>
        <begin position="183"/>
        <end position="232"/>
    </location>
</feature>
<dbReference type="NCBIfam" id="TIGR02937">
    <property type="entry name" value="sigma70-ECF"/>
    <property type="match status" value="1"/>
</dbReference>
<keyword evidence="1" id="KW-0805">Transcription regulation</keyword>